<organism evidence="2 3">
    <name type="scientific">Steinernema hermaphroditum</name>
    <dbReference type="NCBI Taxonomy" id="289476"/>
    <lineage>
        <taxon>Eukaryota</taxon>
        <taxon>Metazoa</taxon>
        <taxon>Ecdysozoa</taxon>
        <taxon>Nematoda</taxon>
        <taxon>Chromadorea</taxon>
        <taxon>Rhabditida</taxon>
        <taxon>Tylenchina</taxon>
        <taxon>Panagrolaimomorpha</taxon>
        <taxon>Strongyloidoidea</taxon>
        <taxon>Steinernematidae</taxon>
        <taxon>Steinernema</taxon>
    </lineage>
</organism>
<dbReference type="InterPro" id="IPR002083">
    <property type="entry name" value="MATH/TRAF_dom"/>
</dbReference>
<dbReference type="Proteomes" id="UP001175271">
    <property type="component" value="Unassembled WGS sequence"/>
</dbReference>
<proteinExistence type="predicted"/>
<dbReference type="Pfam" id="PF00651">
    <property type="entry name" value="BTB"/>
    <property type="match status" value="1"/>
</dbReference>
<dbReference type="InterPro" id="IPR011333">
    <property type="entry name" value="SKP1/BTB/POZ_sf"/>
</dbReference>
<sequence length="304" mass="34935">MLCKEPLRFTINTSTPSSEANPLYSVSETIDGLKWKIEVYRDALDGFYVFRLECRGPTPISGNWLWSCNALCRFDIISDNINIYNYSTSISGTLNSCNHHSHHKMVTLDHSFLAKESFDVEIRLYTFRLWKLNMQQKNHSSDIEVIVENRRYFVSKPLLQIQSDYLKQITSTGENPLTLPNILRSTFLPFLLFAYPADVRINAANVRDYLQIASSFQSHAMFVACGEFLSSYELMSTVERLRLAHGYNMPAVVQKIVNDQSETDLKALSSTDLPREVKRMLRYRNLELGYGDCQLDPSAIIEID</sequence>
<dbReference type="InterPro" id="IPR052664">
    <property type="entry name" value="BTB-MATH_domain_protein"/>
</dbReference>
<dbReference type="PANTHER" id="PTHR22743:SF171">
    <property type="entry name" value="BTB DOMAIN-CONTAINING PROTEIN"/>
    <property type="match status" value="1"/>
</dbReference>
<dbReference type="SMART" id="SM00225">
    <property type="entry name" value="BTB"/>
    <property type="match status" value="1"/>
</dbReference>
<dbReference type="PROSITE" id="PS50097">
    <property type="entry name" value="BTB"/>
    <property type="match status" value="1"/>
</dbReference>
<dbReference type="PANTHER" id="PTHR22743">
    <property type="entry name" value="MEPRIN/TRAF-LIKE MATH FAMILY-C.ELEGANS"/>
    <property type="match status" value="1"/>
</dbReference>
<name>A0AA39IKU8_9BILA</name>
<dbReference type="SUPFAM" id="SSF54695">
    <property type="entry name" value="POZ domain"/>
    <property type="match status" value="1"/>
</dbReference>
<dbReference type="EMBL" id="JAUCMV010000001">
    <property type="protein sequence ID" value="KAK0424948.1"/>
    <property type="molecule type" value="Genomic_DNA"/>
</dbReference>
<feature type="domain" description="BTB" evidence="1">
    <location>
        <begin position="141"/>
        <end position="203"/>
    </location>
</feature>
<dbReference type="InterPro" id="IPR000210">
    <property type="entry name" value="BTB/POZ_dom"/>
</dbReference>
<evidence type="ECO:0000259" key="1">
    <source>
        <dbReference type="PROSITE" id="PS50097"/>
    </source>
</evidence>
<protein>
    <recommendedName>
        <fullName evidence="1">BTB domain-containing protein</fullName>
    </recommendedName>
</protein>
<evidence type="ECO:0000313" key="2">
    <source>
        <dbReference type="EMBL" id="KAK0424948.1"/>
    </source>
</evidence>
<reference evidence="2" key="1">
    <citation type="submission" date="2023-06" db="EMBL/GenBank/DDBJ databases">
        <title>Genomic analysis of the entomopathogenic nematode Steinernema hermaphroditum.</title>
        <authorList>
            <person name="Schwarz E.M."/>
            <person name="Heppert J.K."/>
            <person name="Baniya A."/>
            <person name="Schwartz H.T."/>
            <person name="Tan C.-H."/>
            <person name="Antoshechkin I."/>
            <person name="Sternberg P.W."/>
            <person name="Goodrich-Blair H."/>
            <person name="Dillman A.R."/>
        </authorList>
    </citation>
    <scope>NUCLEOTIDE SEQUENCE</scope>
    <source>
        <strain evidence="2">PS9179</strain>
        <tissue evidence="2">Whole animal</tissue>
    </source>
</reference>
<keyword evidence="3" id="KW-1185">Reference proteome</keyword>
<dbReference type="Gene3D" id="3.30.710.10">
    <property type="entry name" value="Potassium Channel Kv1.1, Chain A"/>
    <property type="match status" value="1"/>
</dbReference>
<evidence type="ECO:0000313" key="3">
    <source>
        <dbReference type="Proteomes" id="UP001175271"/>
    </source>
</evidence>
<gene>
    <name evidence="2" type="ORF">QR680_008937</name>
</gene>
<dbReference type="CDD" id="cd00121">
    <property type="entry name" value="MATH"/>
    <property type="match status" value="1"/>
</dbReference>
<dbReference type="AlphaFoldDB" id="A0AA39IKU8"/>
<comment type="caution">
    <text evidence="2">The sequence shown here is derived from an EMBL/GenBank/DDBJ whole genome shotgun (WGS) entry which is preliminary data.</text>
</comment>
<accession>A0AA39IKU8</accession>